<dbReference type="EMBL" id="JACBZO010000001">
    <property type="protein sequence ID" value="NYI40182.1"/>
    <property type="molecule type" value="Genomic_DNA"/>
</dbReference>
<dbReference type="OrthoDB" id="3217921at2"/>
<comment type="caution">
    <text evidence="1">The sequence shown here is derived from an EMBL/GenBank/DDBJ whole genome shotgun (WGS) entry which is preliminary data.</text>
</comment>
<gene>
    <name evidence="1" type="ORF">BKA03_000301</name>
</gene>
<organism evidence="1 2">
    <name type="scientific">Demequina lutea</name>
    <dbReference type="NCBI Taxonomy" id="431489"/>
    <lineage>
        <taxon>Bacteria</taxon>
        <taxon>Bacillati</taxon>
        <taxon>Actinomycetota</taxon>
        <taxon>Actinomycetes</taxon>
        <taxon>Micrococcales</taxon>
        <taxon>Demequinaceae</taxon>
        <taxon>Demequina</taxon>
    </lineage>
</organism>
<evidence type="ECO:0000313" key="1">
    <source>
        <dbReference type="EMBL" id="NYI40182.1"/>
    </source>
</evidence>
<dbReference type="RefSeq" id="WP_062074830.1">
    <property type="nucleotide sequence ID" value="NZ_BBRC01000004.1"/>
</dbReference>
<sequence>MGRGRQKAKDAKIARQIKYTSHSGDIRELERELIGGAPAHTPPPAAAVEVDVEDDFYDRWAEEEDDD</sequence>
<name>A0A7Y9Z7D5_9MICO</name>
<dbReference type="Proteomes" id="UP000547973">
    <property type="component" value="Unassembled WGS sequence"/>
</dbReference>
<evidence type="ECO:0000313" key="2">
    <source>
        <dbReference type="Proteomes" id="UP000547973"/>
    </source>
</evidence>
<dbReference type="InterPro" id="IPR021426">
    <property type="entry name" value="DUF3073"/>
</dbReference>
<keyword evidence="2" id="KW-1185">Reference proteome</keyword>
<reference evidence="1 2" key="1">
    <citation type="submission" date="2020-07" db="EMBL/GenBank/DDBJ databases">
        <title>Sequencing the genomes of 1000 actinobacteria strains.</title>
        <authorList>
            <person name="Klenk H.-P."/>
        </authorList>
    </citation>
    <scope>NUCLEOTIDE SEQUENCE [LARGE SCALE GENOMIC DNA]</scope>
    <source>
        <strain evidence="1 2">DSM 19970</strain>
    </source>
</reference>
<dbReference type="Pfam" id="PF11273">
    <property type="entry name" value="DUF3073"/>
    <property type="match status" value="1"/>
</dbReference>
<proteinExistence type="predicted"/>
<protein>
    <recommendedName>
        <fullName evidence="3">DUF3073 domain-containing protein</fullName>
    </recommendedName>
</protein>
<dbReference type="AlphaFoldDB" id="A0A7Y9Z7D5"/>
<accession>A0A7Y9Z7D5</accession>
<evidence type="ECO:0008006" key="3">
    <source>
        <dbReference type="Google" id="ProtNLM"/>
    </source>
</evidence>